<name>A0A1M5Z5N4_9FIRM</name>
<evidence type="ECO:0008006" key="5">
    <source>
        <dbReference type="Google" id="ProtNLM"/>
    </source>
</evidence>
<feature type="compositionally biased region" description="Polar residues" evidence="1">
    <location>
        <begin position="54"/>
        <end position="79"/>
    </location>
</feature>
<organism evidence="3 4">
    <name type="scientific">Sporobacter termitidis DSM 10068</name>
    <dbReference type="NCBI Taxonomy" id="1123282"/>
    <lineage>
        <taxon>Bacteria</taxon>
        <taxon>Bacillati</taxon>
        <taxon>Bacillota</taxon>
        <taxon>Clostridia</taxon>
        <taxon>Eubacteriales</taxon>
        <taxon>Oscillospiraceae</taxon>
        <taxon>Sporobacter</taxon>
    </lineage>
</organism>
<keyword evidence="4" id="KW-1185">Reference proteome</keyword>
<proteinExistence type="predicted"/>
<feature type="chain" id="PRO_5039075887" description="Lipoprotein" evidence="2">
    <location>
        <begin position="19"/>
        <end position="133"/>
    </location>
</feature>
<dbReference type="Proteomes" id="UP000183995">
    <property type="component" value="Unassembled WGS sequence"/>
</dbReference>
<evidence type="ECO:0000256" key="1">
    <source>
        <dbReference type="SAM" id="MobiDB-lite"/>
    </source>
</evidence>
<sequence length="133" mass="13867">MKKAWYLILAVVMVCVLAGCNVAPNVPGVTPYASPGTYTSPAYGNNLGRAYNNLTRGNSLTRGATNGATNGMPKGTSNGAVKPGAPGTYGSGSNVNSSKKTDTPTSRMNRLMNQRAYININPGDSAAFDFSKR</sequence>
<evidence type="ECO:0000256" key="2">
    <source>
        <dbReference type="SAM" id="SignalP"/>
    </source>
</evidence>
<gene>
    <name evidence="3" type="ORF">SAMN02745823_03225</name>
</gene>
<reference evidence="3 4" key="1">
    <citation type="submission" date="2016-11" db="EMBL/GenBank/DDBJ databases">
        <authorList>
            <person name="Jaros S."/>
            <person name="Januszkiewicz K."/>
            <person name="Wedrychowicz H."/>
        </authorList>
    </citation>
    <scope>NUCLEOTIDE SEQUENCE [LARGE SCALE GENOMIC DNA]</scope>
    <source>
        <strain evidence="3 4">DSM 10068</strain>
    </source>
</reference>
<dbReference type="PROSITE" id="PS51257">
    <property type="entry name" value="PROKAR_LIPOPROTEIN"/>
    <property type="match status" value="1"/>
</dbReference>
<feature type="signal peptide" evidence="2">
    <location>
        <begin position="1"/>
        <end position="18"/>
    </location>
</feature>
<dbReference type="RefSeq" id="WP_073081154.1">
    <property type="nucleotide sequence ID" value="NZ_FQXV01000013.1"/>
</dbReference>
<protein>
    <recommendedName>
        <fullName evidence="5">Lipoprotein</fullName>
    </recommendedName>
</protein>
<evidence type="ECO:0000313" key="3">
    <source>
        <dbReference type="EMBL" id="SHI19203.1"/>
    </source>
</evidence>
<feature type="region of interest" description="Disordered" evidence="1">
    <location>
        <begin position="54"/>
        <end position="106"/>
    </location>
</feature>
<keyword evidence="2" id="KW-0732">Signal</keyword>
<dbReference type="AlphaFoldDB" id="A0A1M5Z5N4"/>
<dbReference type="EMBL" id="FQXV01000013">
    <property type="protein sequence ID" value="SHI19203.1"/>
    <property type="molecule type" value="Genomic_DNA"/>
</dbReference>
<evidence type="ECO:0000313" key="4">
    <source>
        <dbReference type="Proteomes" id="UP000183995"/>
    </source>
</evidence>
<feature type="compositionally biased region" description="Polar residues" evidence="1">
    <location>
        <begin position="91"/>
        <end position="106"/>
    </location>
</feature>
<accession>A0A1M5Z5N4</accession>